<dbReference type="PROSITE" id="PS00963">
    <property type="entry name" value="RIBOSOMAL_S2_2"/>
    <property type="match status" value="1"/>
</dbReference>
<dbReference type="AlphaFoldDB" id="A0A401H8I4"/>
<dbReference type="InterPro" id="IPR018130">
    <property type="entry name" value="Ribosomal_uS2_CS"/>
</dbReference>
<dbReference type="CDD" id="cd01425">
    <property type="entry name" value="RPS2"/>
    <property type="match status" value="1"/>
</dbReference>
<sequence length="205" mass="23578">MSAQVRETLVPSELYRKAGVIYGTQICTRYMRQFVHRILPEGYYQLDYLKTDERLAMAAKFLSMFDPEKIAVVSVRIYGQKPVRMMCERVGCKAITGRIIPGTFTNPNLEHYVEPDVVVVTDPRMDRQAVLEASKVGIPVVALVDTDNSIENIDFVIPANNRGRRSLALIYWILTREILRRKGVLKPDEDLDVSYEEFMARKVFK</sequence>
<organism evidence="7 8">
    <name type="scientific">Aeropyrum pernix</name>
    <dbReference type="NCBI Taxonomy" id="56636"/>
    <lineage>
        <taxon>Archaea</taxon>
        <taxon>Thermoproteota</taxon>
        <taxon>Thermoprotei</taxon>
        <taxon>Desulfurococcales</taxon>
        <taxon>Desulfurococcaceae</taxon>
        <taxon>Aeropyrum</taxon>
    </lineage>
</organism>
<dbReference type="Gene3D" id="3.40.50.10490">
    <property type="entry name" value="Glucose-6-phosphate isomerase like protein, domain 1"/>
    <property type="match status" value="1"/>
</dbReference>
<proteinExistence type="inferred from homology"/>
<reference evidence="7 8" key="1">
    <citation type="submission" date="2017-02" db="EMBL/GenBank/DDBJ databases">
        <title>isolation and characterization of a novel temperate virus Aeropyrum globular virus 1 infecting hyperthermophilic archaeon Aeropyrum.</title>
        <authorList>
            <person name="Yumiya M."/>
            <person name="Yoshida T."/>
            <person name="Sako Y."/>
        </authorList>
    </citation>
    <scope>NUCLEOTIDE SEQUENCE [LARGE SCALE GENOMIC DNA]</scope>
    <source>
        <strain evidence="7 8">YK1-12-2013</strain>
    </source>
</reference>
<dbReference type="InterPro" id="IPR001865">
    <property type="entry name" value="Ribosomal_uS2"/>
</dbReference>
<protein>
    <recommendedName>
        <fullName evidence="4 5">Small ribosomal subunit protein uS2</fullName>
    </recommendedName>
</protein>
<dbReference type="RefSeq" id="WP_131159755.1">
    <property type="nucleotide sequence ID" value="NZ_BDMD01000018.1"/>
</dbReference>
<accession>A0A401H8I4</accession>
<dbReference type="PANTHER" id="PTHR11489">
    <property type="entry name" value="40S RIBOSOMAL PROTEIN SA"/>
    <property type="match status" value="1"/>
</dbReference>
<dbReference type="Pfam" id="PF00318">
    <property type="entry name" value="Ribosomal_S2"/>
    <property type="match status" value="1"/>
</dbReference>
<comment type="similarity">
    <text evidence="1 5 6">Belongs to the universal ribosomal protein uS2 family.</text>
</comment>
<gene>
    <name evidence="5" type="primary">rps2</name>
    <name evidence="7" type="ORF">apy_04280</name>
</gene>
<dbReference type="EMBL" id="BDMD01000018">
    <property type="protein sequence ID" value="GBF08703.1"/>
    <property type="molecule type" value="Genomic_DNA"/>
</dbReference>
<dbReference type="SUPFAM" id="SSF52313">
    <property type="entry name" value="Ribosomal protein S2"/>
    <property type="match status" value="1"/>
</dbReference>
<dbReference type="PRINTS" id="PR00395">
    <property type="entry name" value="RIBOSOMALS2"/>
</dbReference>
<dbReference type="GO" id="GO:0006412">
    <property type="term" value="P:translation"/>
    <property type="evidence" value="ECO:0007669"/>
    <property type="project" value="UniProtKB-UniRule"/>
</dbReference>
<dbReference type="Proteomes" id="UP000291213">
    <property type="component" value="Unassembled WGS sequence"/>
</dbReference>
<dbReference type="InterPro" id="IPR023591">
    <property type="entry name" value="Ribosomal_uS2_flav_dom_sf"/>
</dbReference>
<evidence type="ECO:0000256" key="2">
    <source>
        <dbReference type="ARBA" id="ARBA00022980"/>
    </source>
</evidence>
<evidence type="ECO:0000313" key="8">
    <source>
        <dbReference type="Proteomes" id="UP000291213"/>
    </source>
</evidence>
<evidence type="ECO:0000256" key="6">
    <source>
        <dbReference type="RuleBase" id="RU003631"/>
    </source>
</evidence>
<dbReference type="NCBIfam" id="TIGR01012">
    <property type="entry name" value="uS2_euk_arch"/>
    <property type="match status" value="1"/>
</dbReference>
<dbReference type="OrthoDB" id="371797at2157"/>
<evidence type="ECO:0000256" key="5">
    <source>
        <dbReference type="HAMAP-Rule" id="MF_00291"/>
    </source>
</evidence>
<dbReference type="InterPro" id="IPR023454">
    <property type="entry name" value="Ribosomal_uS2_arc"/>
</dbReference>
<comment type="caution">
    <text evidence="7">The sequence shown here is derived from an EMBL/GenBank/DDBJ whole genome shotgun (WGS) entry which is preliminary data.</text>
</comment>
<dbReference type="InterPro" id="IPR005707">
    <property type="entry name" value="Ribosomal_uS2_euk/arc"/>
</dbReference>
<evidence type="ECO:0000256" key="3">
    <source>
        <dbReference type="ARBA" id="ARBA00023274"/>
    </source>
</evidence>
<evidence type="ECO:0000313" key="7">
    <source>
        <dbReference type="EMBL" id="GBF08703.1"/>
    </source>
</evidence>
<dbReference type="GO" id="GO:0003735">
    <property type="term" value="F:structural constituent of ribosome"/>
    <property type="evidence" value="ECO:0007669"/>
    <property type="project" value="InterPro"/>
</dbReference>
<name>A0A401H8I4_AERPX</name>
<evidence type="ECO:0000256" key="4">
    <source>
        <dbReference type="ARBA" id="ARBA00035256"/>
    </source>
</evidence>
<dbReference type="GO" id="GO:0015935">
    <property type="term" value="C:small ribosomal subunit"/>
    <property type="evidence" value="ECO:0007669"/>
    <property type="project" value="InterPro"/>
</dbReference>
<evidence type="ECO:0000256" key="1">
    <source>
        <dbReference type="ARBA" id="ARBA00006242"/>
    </source>
</evidence>
<keyword evidence="3 5" id="KW-0687">Ribonucleoprotein</keyword>
<keyword evidence="2 5" id="KW-0689">Ribosomal protein</keyword>
<dbReference type="HAMAP" id="MF_00291_A">
    <property type="entry name" value="Ribosomal_uS2_A"/>
    <property type="match status" value="1"/>
</dbReference>
<dbReference type="FunFam" id="3.40.50.10490:FF:000030">
    <property type="entry name" value="30S ribosomal protein S2"/>
    <property type="match status" value="1"/>
</dbReference>